<sequence>MQAVEVPVEDLEDKINALIELVKRKKPDNAEFEAIKVEDYDGGVMKTESYY</sequence>
<dbReference type="Proteomes" id="UP000013307">
    <property type="component" value="Chromosome"/>
</dbReference>
<gene>
    <name evidence="1" type="ORF">Asulf_00019</name>
</gene>
<dbReference type="AlphaFoldDB" id="N0BIU8"/>
<keyword evidence="2" id="KW-1185">Reference proteome</keyword>
<evidence type="ECO:0000313" key="2">
    <source>
        <dbReference type="Proteomes" id="UP000013307"/>
    </source>
</evidence>
<protein>
    <submittedName>
        <fullName evidence="1">Uncharacterized protein</fullName>
    </submittedName>
</protein>
<name>N0BIU8_9EURY</name>
<dbReference type="KEGG" id="ast:Asulf_00019"/>
<organism evidence="1 2">
    <name type="scientific">Archaeoglobus sulfaticallidus PM70-1</name>
    <dbReference type="NCBI Taxonomy" id="387631"/>
    <lineage>
        <taxon>Archaea</taxon>
        <taxon>Methanobacteriati</taxon>
        <taxon>Methanobacteriota</taxon>
        <taxon>Archaeoglobi</taxon>
        <taxon>Archaeoglobales</taxon>
        <taxon>Archaeoglobaceae</taxon>
        <taxon>Archaeoglobus</taxon>
    </lineage>
</organism>
<evidence type="ECO:0000313" key="1">
    <source>
        <dbReference type="EMBL" id="AGK60055.1"/>
    </source>
</evidence>
<reference evidence="1 2" key="1">
    <citation type="journal article" date="2013" name="Genome Announc.">
        <title>Complete Genome Sequence of the Thermophilic and Facultatively Chemolithoautotrophic Sulfate Reducer Archaeoglobus sulfaticallidus Strain PM70-1T.</title>
        <authorList>
            <person name="Stokke R."/>
            <person name="Hocking W.P."/>
            <person name="Steinsbu B.O."/>
            <person name="Steen I.H."/>
        </authorList>
    </citation>
    <scope>NUCLEOTIDE SEQUENCE [LARGE SCALE GENOMIC DNA]</scope>
    <source>
        <strain evidence="1">PM70-1</strain>
    </source>
</reference>
<accession>N0BIU8</accession>
<dbReference type="eggNOG" id="arCOG12849">
    <property type="taxonomic scope" value="Archaea"/>
</dbReference>
<proteinExistence type="predicted"/>
<dbReference type="EMBL" id="CP005290">
    <property type="protein sequence ID" value="AGK60055.1"/>
    <property type="molecule type" value="Genomic_DNA"/>
</dbReference>
<dbReference type="HOGENOM" id="CLU_3093911_0_0_2"/>